<dbReference type="InterPro" id="IPR052356">
    <property type="entry name" value="Thiol_S-MT"/>
</dbReference>
<evidence type="ECO:0000313" key="2">
    <source>
        <dbReference type="EMBL" id="TKD09173.1"/>
    </source>
</evidence>
<dbReference type="RefSeq" id="WP_136929282.1">
    <property type="nucleotide sequence ID" value="NZ_SSMQ01000011.1"/>
</dbReference>
<dbReference type="Pfam" id="PF08241">
    <property type="entry name" value="Methyltransf_11"/>
    <property type="match status" value="1"/>
</dbReference>
<dbReference type="PANTHER" id="PTHR45036:SF1">
    <property type="entry name" value="METHYLTRANSFERASE LIKE 7A"/>
    <property type="match status" value="1"/>
</dbReference>
<dbReference type="AlphaFoldDB" id="A0A4U1JFH7"/>
<reference evidence="2 3" key="1">
    <citation type="submission" date="2019-04" db="EMBL/GenBank/DDBJ databases">
        <authorList>
            <person name="Li Y."/>
            <person name="Wang J."/>
        </authorList>
    </citation>
    <scope>NUCLEOTIDE SEQUENCE [LARGE SCALE GENOMIC DNA]</scope>
    <source>
        <strain evidence="2 3">DSM 14668</strain>
    </source>
</reference>
<dbReference type="EMBL" id="SSMQ01000011">
    <property type="protein sequence ID" value="TKD09173.1"/>
    <property type="molecule type" value="Genomic_DNA"/>
</dbReference>
<keyword evidence="2" id="KW-0808">Transferase</keyword>
<dbReference type="GO" id="GO:0008757">
    <property type="term" value="F:S-adenosylmethionine-dependent methyltransferase activity"/>
    <property type="evidence" value="ECO:0007669"/>
    <property type="project" value="InterPro"/>
</dbReference>
<dbReference type="InterPro" id="IPR013216">
    <property type="entry name" value="Methyltransf_11"/>
</dbReference>
<keyword evidence="3" id="KW-1185">Reference proteome</keyword>
<dbReference type="OrthoDB" id="5292242at2"/>
<gene>
    <name evidence="2" type="ORF">E8A74_12880</name>
</gene>
<dbReference type="Proteomes" id="UP000309215">
    <property type="component" value="Unassembled WGS sequence"/>
</dbReference>
<sequence length="281" mass="31964">MSAARDFLRAELEREYSAWFGLPPRSFLDGVVEAWMADDTNSKHRFDTIEAALPSAKRILDMASGCGSAVFYGLLHGYDMVGIDPEGWKHTFNGMKAKERGYPAEWMSRFHDGVGEALPFPDDDFDCVTSYQTIEHVQDVDRVLAELVRVTRAGGGIHLRCPDYRGTFEGHYRLPWLPLFPRPFARAYLRALGKPTAGLDTIQYITKGRVVRILRALSSRRPGLRLRIVDLDREAFAAGRERLPGEFSWWKAKRYARGLFREETSVNLFVYVEAKGTKGRP</sequence>
<proteinExistence type="predicted"/>
<dbReference type="CDD" id="cd02440">
    <property type="entry name" value="AdoMet_MTases"/>
    <property type="match status" value="1"/>
</dbReference>
<dbReference type="GO" id="GO:0032259">
    <property type="term" value="P:methylation"/>
    <property type="evidence" value="ECO:0007669"/>
    <property type="project" value="UniProtKB-KW"/>
</dbReference>
<organism evidence="2 3">
    <name type="scientific">Polyangium fumosum</name>
    <dbReference type="NCBI Taxonomy" id="889272"/>
    <lineage>
        <taxon>Bacteria</taxon>
        <taxon>Pseudomonadati</taxon>
        <taxon>Myxococcota</taxon>
        <taxon>Polyangia</taxon>
        <taxon>Polyangiales</taxon>
        <taxon>Polyangiaceae</taxon>
        <taxon>Polyangium</taxon>
    </lineage>
</organism>
<evidence type="ECO:0000313" key="3">
    <source>
        <dbReference type="Proteomes" id="UP000309215"/>
    </source>
</evidence>
<keyword evidence="2" id="KW-0489">Methyltransferase</keyword>
<feature type="domain" description="Methyltransferase type 11" evidence="1">
    <location>
        <begin position="65"/>
        <end position="156"/>
    </location>
</feature>
<comment type="caution">
    <text evidence="2">The sequence shown here is derived from an EMBL/GenBank/DDBJ whole genome shotgun (WGS) entry which is preliminary data.</text>
</comment>
<dbReference type="PANTHER" id="PTHR45036">
    <property type="entry name" value="METHYLTRANSFERASE LIKE 7B"/>
    <property type="match status" value="1"/>
</dbReference>
<dbReference type="SUPFAM" id="SSF53335">
    <property type="entry name" value="S-adenosyl-L-methionine-dependent methyltransferases"/>
    <property type="match status" value="1"/>
</dbReference>
<protein>
    <submittedName>
        <fullName evidence="2">Class I SAM-dependent methyltransferase</fullName>
    </submittedName>
</protein>
<name>A0A4U1JFH7_9BACT</name>
<dbReference type="InterPro" id="IPR029063">
    <property type="entry name" value="SAM-dependent_MTases_sf"/>
</dbReference>
<dbReference type="Gene3D" id="3.40.50.150">
    <property type="entry name" value="Vaccinia Virus protein VP39"/>
    <property type="match status" value="1"/>
</dbReference>
<evidence type="ECO:0000259" key="1">
    <source>
        <dbReference type="Pfam" id="PF08241"/>
    </source>
</evidence>
<accession>A0A4U1JFH7</accession>